<evidence type="ECO:0000313" key="2">
    <source>
        <dbReference type="EMBL" id="VFJ77208.1"/>
    </source>
</evidence>
<protein>
    <submittedName>
        <fullName evidence="1">Uncharacterized protein</fullName>
    </submittedName>
</protein>
<proteinExistence type="predicted"/>
<dbReference type="AlphaFoldDB" id="A0A450TF97"/>
<sequence length="87" mass="10046">MELSQVIKEIRLVPDNRLPEIHDFIRSLAPDTETRQDDTARIVANVMEFAGCWRDLTDEEFADFSQEIAEHRNQAFSGRIGREAVID</sequence>
<gene>
    <name evidence="2" type="ORF">BECKFM1743A_GA0114220_109684</name>
    <name evidence="3" type="ORF">BECKFM1743B_GA0114221_108584</name>
    <name evidence="1" type="ORF">BECKFM1743C_GA0114222_104059</name>
</gene>
<reference evidence="1" key="1">
    <citation type="submission" date="2019-02" db="EMBL/GenBank/DDBJ databases">
        <authorList>
            <person name="Gruber-Vodicka R. H."/>
            <person name="Seah K. B. B."/>
        </authorList>
    </citation>
    <scope>NUCLEOTIDE SEQUENCE</scope>
    <source>
        <strain evidence="2">BECK_BZ163</strain>
        <strain evidence="3">BECK_BZ164</strain>
        <strain evidence="1">BECK_BZ165</strain>
    </source>
</reference>
<evidence type="ECO:0000313" key="3">
    <source>
        <dbReference type="EMBL" id="VFK22413.1"/>
    </source>
</evidence>
<dbReference type="EMBL" id="CAADEZ010000968">
    <property type="protein sequence ID" value="VFJ77208.1"/>
    <property type="molecule type" value="Genomic_DNA"/>
</dbReference>
<accession>A0A450TF97</accession>
<evidence type="ECO:0000313" key="1">
    <source>
        <dbReference type="EMBL" id="VFJ65865.1"/>
    </source>
</evidence>
<organism evidence="1">
    <name type="scientific">Candidatus Kentrum sp. FM</name>
    <dbReference type="NCBI Taxonomy" id="2126340"/>
    <lineage>
        <taxon>Bacteria</taxon>
        <taxon>Pseudomonadati</taxon>
        <taxon>Pseudomonadota</taxon>
        <taxon>Gammaproteobacteria</taxon>
        <taxon>Candidatus Kentrum</taxon>
    </lineage>
</organism>
<name>A0A450TF97_9GAMM</name>
<dbReference type="EMBL" id="CAADFA010000405">
    <property type="protein sequence ID" value="VFJ65865.1"/>
    <property type="molecule type" value="Genomic_DNA"/>
</dbReference>
<dbReference type="EMBL" id="CAADFL010000858">
    <property type="protein sequence ID" value="VFK22413.1"/>
    <property type="molecule type" value="Genomic_DNA"/>
</dbReference>